<dbReference type="RefSeq" id="WP_105331047.1">
    <property type="nucleotide sequence ID" value="NZ_PUHY01000012.1"/>
</dbReference>
<organism evidence="1 2">
    <name type="scientific">Blastopirellula marina</name>
    <dbReference type="NCBI Taxonomy" id="124"/>
    <lineage>
        <taxon>Bacteria</taxon>
        <taxon>Pseudomonadati</taxon>
        <taxon>Planctomycetota</taxon>
        <taxon>Planctomycetia</taxon>
        <taxon>Pirellulales</taxon>
        <taxon>Pirellulaceae</taxon>
        <taxon>Blastopirellula</taxon>
    </lineage>
</organism>
<dbReference type="OrthoDB" id="285842at2"/>
<comment type="caution">
    <text evidence="1">The sequence shown here is derived from an EMBL/GenBank/DDBJ whole genome shotgun (WGS) entry which is preliminary data.</text>
</comment>
<evidence type="ECO:0000313" key="1">
    <source>
        <dbReference type="EMBL" id="PQO32034.1"/>
    </source>
</evidence>
<dbReference type="EMBL" id="PUHY01000012">
    <property type="protein sequence ID" value="PQO32034.1"/>
    <property type="molecule type" value="Genomic_DNA"/>
</dbReference>
<evidence type="ECO:0000313" key="2">
    <source>
        <dbReference type="Proteomes" id="UP000238322"/>
    </source>
</evidence>
<dbReference type="AlphaFoldDB" id="A0A2S8FJD4"/>
<gene>
    <name evidence="1" type="ORF">C5Y83_17455</name>
</gene>
<dbReference type="Proteomes" id="UP000238322">
    <property type="component" value="Unassembled WGS sequence"/>
</dbReference>
<proteinExistence type="predicted"/>
<protein>
    <submittedName>
        <fullName evidence="1">Uncharacterized protein</fullName>
    </submittedName>
</protein>
<sequence length="124" mass="13791">MAHILSPPDGVAFLDPEEVARRLKDEFDYTAIDRDEGADVVGAIVAKLVELDAPQEVIDFQLASQDRALQIVVSDDSNSDDYLQFTVKPNNGIFIGYFSYDHQQATRPLLERCACALGYKITLL</sequence>
<accession>A0A2S8FJD4</accession>
<reference evidence="1 2" key="1">
    <citation type="submission" date="2018-02" db="EMBL/GenBank/DDBJ databases">
        <title>Comparative genomes isolates from brazilian mangrove.</title>
        <authorList>
            <person name="Araujo J.E."/>
            <person name="Taketani R.G."/>
            <person name="Silva M.C.P."/>
            <person name="Loureco M.V."/>
            <person name="Andreote F.D."/>
        </authorList>
    </citation>
    <scope>NUCLEOTIDE SEQUENCE [LARGE SCALE GENOMIC DNA]</scope>
    <source>
        <strain evidence="1 2">Hex-1 MGV</strain>
    </source>
</reference>
<name>A0A2S8FJD4_9BACT</name>